<organism evidence="2">
    <name type="scientific">uncultured Caudovirales phage</name>
    <dbReference type="NCBI Taxonomy" id="2100421"/>
    <lineage>
        <taxon>Viruses</taxon>
        <taxon>Duplodnaviria</taxon>
        <taxon>Heunggongvirae</taxon>
        <taxon>Uroviricota</taxon>
        <taxon>Caudoviricetes</taxon>
        <taxon>Peduoviridae</taxon>
        <taxon>Maltschvirus</taxon>
        <taxon>Maltschvirus maltsch</taxon>
    </lineage>
</organism>
<evidence type="ECO:0000313" key="3">
    <source>
        <dbReference type="EMBL" id="CAB4184986.1"/>
    </source>
</evidence>
<dbReference type="EMBL" id="LR797071">
    <property type="protein sequence ID" value="CAB4184986.1"/>
    <property type="molecule type" value="Genomic_DNA"/>
</dbReference>
<sequence>MASYDFKCEKCDVIKEVVRPMADDSKVMCEKCNVEMWLIFSSPKISYKGSGWAWQEKIPQQTDIFIGSPDPSKNQ</sequence>
<dbReference type="NCBIfam" id="TIGR02605">
    <property type="entry name" value="CxxC_CxxC_SSSS"/>
    <property type="match status" value="1"/>
</dbReference>
<gene>
    <name evidence="3" type="ORF">UFOVP1131_100</name>
    <name evidence="4" type="ORF">UFOVP1245_86</name>
    <name evidence="5" type="ORF">UFOVP1582_92</name>
    <name evidence="2" type="ORF">UFOVP966_114</name>
</gene>
<reference evidence="2" key="1">
    <citation type="submission" date="2020-05" db="EMBL/GenBank/DDBJ databases">
        <authorList>
            <person name="Chiriac C."/>
            <person name="Salcher M."/>
            <person name="Ghai R."/>
            <person name="Kavagutti S V."/>
        </authorList>
    </citation>
    <scope>NUCLEOTIDE SEQUENCE</scope>
</reference>
<dbReference type="EMBL" id="LR796919">
    <property type="protein sequence ID" value="CAB4175096.1"/>
    <property type="molecule type" value="Genomic_DNA"/>
</dbReference>
<evidence type="ECO:0000313" key="2">
    <source>
        <dbReference type="EMBL" id="CAB4175096.1"/>
    </source>
</evidence>
<dbReference type="EMBL" id="LR798428">
    <property type="protein sequence ID" value="CAB5231468.1"/>
    <property type="molecule type" value="Genomic_DNA"/>
</dbReference>
<evidence type="ECO:0000313" key="4">
    <source>
        <dbReference type="EMBL" id="CAB4192788.1"/>
    </source>
</evidence>
<dbReference type="InterPro" id="IPR013429">
    <property type="entry name" value="Regulatory_FmdB_Zinc_ribbon"/>
</dbReference>
<name>A0A6J5PY89_9CAUD</name>
<evidence type="ECO:0000313" key="5">
    <source>
        <dbReference type="EMBL" id="CAB5231468.1"/>
    </source>
</evidence>
<protein>
    <submittedName>
        <fullName evidence="2">CxxC_CxxC_SSSS, putative regulatory protein, FmdB family</fullName>
    </submittedName>
</protein>
<feature type="domain" description="Putative regulatory protein FmdB zinc ribbon" evidence="1">
    <location>
        <begin position="1"/>
        <end position="41"/>
    </location>
</feature>
<evidence type="ECO:0000259" key="1">
    <source>
        <dbReference type="SMART" id="SM00834"/>
    </source>
</evidence>
<proteinExistence type="predicted"/>
<dbReference type="EMBL" id="LR797185">
    <property type="protein sequence ID" value="CAB4192788.1"/>
    <property type="molecule type" value="Genomic_DNA"/>
</dbReference>
<dbReference type="SMART" id="SM00834">
    <property type="entry name" value="CxxC_CXXC_SSSS"/>
    <property type="match status" value="1"/>
</dbReference>
<accession>A0A6J5PY89</accession>